<dbReference type="AlphaFoldDB" id="A0A0U5ERQ2"/>
<dbReference type="EMBL" id="LN606600">
    <property type="protein sequence ID" value="CEF40330.1"/>
    <property type="molecule type" value="Genomic_DNA"/>
</dbReference>
<dbReference type="KEGG" id="asz:ASN_930"/>
<organism evidence="1 2">
    <name type="scientific">Acetobacter senegalensis</name>
    <dbReference type="NCBI Taxonomy" id="446692"/>
    <lineage>
        <taxon>Bacteria</taxon>
        <taxon>Pseudomonadati</taxon>
        <taxon>Pseudomonadota</taxon>
        <taxon>Alphaproteobacteria</taxon>
        <taxon>Acetobacterales</taxon>
        <taxon>Acetobacteraceae</taxon>
        <taxon>Acetobacter</taxon>
    </lineage>
</organism>
<dbReference type="Proteomes" id="UP000056109">
    <property type="component" value="Chromosome I"/>
</dbReference>
<reference evidence="2" key="1">
    <citation type="submission" date="2014-09" db="EMBL/GenBank/DDBJ databases">
        <authorList>
            <person name="Illeghems K.G."/>
        </authorList>
    </citation>
    <scope>NUCLEOTIDE SEQUENCE [LARGE SCALE GENOMIC DNA]</scope>
    <source>
        <strain evidence="2">108B</strain>
    </source>
</reference>
<name>A0A0U5ERQ2_9PROT</name>
<dbReference type="GeneID" id="34782065"/>
<dbReference type="RefSeq" id="WP_058987278.1">
    <property type="nucleotide sequence ID" value="NZ_LN606600.1"/>
</dbReference>
<evidence type="ECO:0000313" key="1">
    <source>
        <dbReference type="EMBL" id="CEF40330.1"/>
    </source>
</evidence>
<gene>
    <name evidence="1" type="ORF">ASN_930</name>
</gene>
<protein>
    <submittedName>
        <fullName evidence="1">Burkholderia phage Bcep781 gp06</fullName>
    </submittedName>
</protein>
<evidence type="ECO:0000313" key="2">
    <source>
        <dbReference type="Proteomes" id="UP000056109"/>
    </source>
</evidence>
<accession>A0A0U5ERQ2</accession>
<proteinExistence type="predicted"/>
<keyword evidence="2" id="KW-1185">Reference proteome</keyword>
<sequence length="124" mass="13305">MNGLFGIAAAATTALLPSILATLRVQDGTVTLRDGSTQPRYTDVLVTIKVQAATSADLTQTAGLNQSSENRLVYLPGLIKGLDRTYQFGGDSLFFEGAEWLVTSQPETWGGGQWSKLLVTRQLS</sequence>